<dbReference type="PANTHER" id="PTHR32319">
    <property type="entry name" value="BACTERIAL HEMOLYSIN-LIKE PROTEIN"/>
    <property type="match status" value="1"/>
</dbReference>
<dbReference type="SUPFAM" id="SSF55174">
    <property type="entry name" value="Alpha-L RNA-binding motif"/>
    <property type="match status" value="1"/>
</dbReference>
<evidence type="ECO:0000313" key="6">
    <source>
        <dbReference type="Proteomes" id="UP000738376"/>
    </source>
</evidence>
<keyword evidence="6" id="KW-1185">Reference proteome</keyword>
<dbReference type="InterPro" id="IPR047048">
    <property type="entry name" value="TlyA"/>
</dbReference>
<dbReference type="RefSeq" id="WP_169364093.1">
    <property type="nucleotide sequence ID" value="NZ_JAAVJL010000001.1"/>
</dbReference>
<accession>A0ABX1LT11</accession>
<reference evidence="5 6" key="1">
    <citation type="submission" date="2020-03" db="EMBL/GenBank/DDBJ databases">
        <title>Draft Genome Sequence of 2-Methylisoborneol Producing Pseudanabaena yagii Strain GIHE-NHR1 Isolated from North Han River in South Korea.</title>
        <authorList>
            <person name="Jeong J."/>
        </authorList>
    </citation>
    <scope>NUCLEOTIDE SEQUENCE [LARGE SCALE GENOMIC DNA]</scope>
    <source>
        <strain evidence="5 6">GIHE-NHR1</strain>
    </source>
</reference>
<sequence length="265" mass="29415">MKKRLDVLLVDLELAPSREQAQKFIRAGWVQVNQQVIDKPGTEVKEDAAILVKQQSPFVSRGGEKLAGALAKFGMDLRDRTCFDGGISTGGFTDCMLKQGAAKVYGIDVGYGQVAWEIRSDERVVLRERTNLRHLTPDDLYGDSDIVPDFAVLDLSFISLTKILPALWNLLRSPRETLLLVKPQFEAGKGQVGKNGIVREPKIRAEAIANVLATAQGLGWQFQGLIPSPIQGRTGNYEYWLWLSEQSSEITPPNFDEILEITTCV</sequence>
<dbReference type="PIRSF" id="PIRSF005578">
    <property type="entry name" value="TlyA"/>
    <property type="match status" value="1"/>
</dbReference>
<proteinExistence type="inferred from homology"/>
<protein>
    <submittedName>
        <fullName evidence="5">TlyA family RNA methyltransferase</fullName>
    </submittedName>
</protein>
<dbReference type="PROSITE" id="PS50889">
    <property type="entry name" value="S4"/>
    <property type="match status" value="1"/>
</dbReference>
<dbReference type="InterPro" id="IPR029063">
    <property type="entry name" value="SAM-dependent_MTases_sf"/>
</dbReference>
<evidence type="ECO:0000256" key="1">
    <source>
        <dbReference type="ARBA" id="ARBA00022884"/>
    </source>
</evidence>
<keyword evidence="5" id="KW-0489">Methyltransferase</keyword>
<dbReference type="NCBIfam" id="TIGR00478">
    <property type="entry name" value="tly"/>
    <property type="match status" value="1"/>
</dbReference>
<dbReference type="Gene3D" id="3.40.50.150">
    <property type="entry name" value="Vaccinia Virus protein VP39"/>
    <property type="match status" value="1"/>
</dbReference>
<organism evidence="5 6">
    <name type="scientific">Pseudanabaena yagii GIHE-NHR1</name>
    <dbReference type="NCBI Taxonomy" id="2722753"/>
    <lineage>
        <taxon>Bacteria</taxon>
        <taxon>Bacillati</taxon>
        <taxon>Cyanobacteriota</taxon>
        <taxon>Cyanophyceae</taxon>
        <taxon>Pseudanabaenales</taxon>
        <taxon>Pseudanabaenaceae</taxon>
        <taxon>Pseudanabaena</taxon>
        <taxon>Pseudanabaena yagii</taxon>
    </lineage>
</organism>
<dbReference type="GO" id="GO:0032259">
    <property type="term" value="P:methylation"/>
    <property type="evidence" value="ECO:0007669"/>
    <property type="project" value="UniProtKB-KW"/>
</dbReference>
<evidence type="ECO:0000259" key="4">
    <source>
        <dbReference type="SMART" id="SM00363"/>
    </source>
</evidence>
<evidence type="ECO:0000313" key="5">
    <source>
        <dbReference type="EMBL" id="NMF59297.1"/>
    </source>
</evidence>
<dbReference type="Pfam" id="PF01728">
    <property type="entry name" value="FtsJ"/>
    <property type="match status" value="1"/>
</dbReference>
<dbReference type="Pfam" id="PF01479">
    <property type="entry name" value="S4"/>
    <property type="match status" value="1"/>
</dbReference>
<dbReference type="PANTHER" id="PTHR32319:SF0">
    <property type="entry name" value="BACTERIAL HEMOLYSIN-LIKE PROTEIN"/>
    <property type="match status" value="1"/>
</dbReference>
<dbReference type="CDD" id="cd00165">
    <property type="entry name" value="S4"/>
    <property type="match status" value="1"/>
</dbReference>
<dbReference type="InterPro" id="IPR002942">
    <property type="entry name" value="S4_RNA-bd"/>
</dbReference>
<dbReference type="Gene3D" id="3.10.290.10">
    <property type="entry name" value="RNA-binding S4 domain"/>
    <property type="match status" value="1"/>
</dbReference>
<evidence type="ECO:0000256" key="3">
    <source>
        <dbReference type="PROSITE-ProRule" id="PRU00182"/>
    </source>
</evidence>
<dbReference type="InterPro" id="IPR036986">
    <property type="entry name" value="S4_RNA-bd_sf"/>
</dbReference>
<dbReference type="InterPro" id="IPR002877">
    <property type="entry name" value="RNA_MeTrfase_FtsJ_dom"/>
</dbReference>
<keyword evidence="1 3" id="KW-0694">RNA-binding</keyword>
<dbReference type="EMBL" id="JAAVJL010000001">
    <property type="protein sequence ID" value="NMF59297.1"/>
    <property type="molecule type" value="Genomic_DNA"/>
</dbReference>
<dbReference type="SMART" id="SM00363">
    <property type="entry name" value="S4"/>
    <property type="match status" value="1"/>
</dbReference>
<dbReference type="Proteomes" id="UP000738376">
    <property type="component" value="Unassembled WGS sequence"/>
</dbReference>
<comment type="caution">
    <text evidence="5">The sequence shown here is derived from an EMBL/GenBank/DDBJ whole genome shotgun (WGS) entry which is preliminary data.</text>
</comment>
<dbReference type="InterPro" id="IPR004538">
    <property type="entry name" value="Hemolysin_A/TlyA"/>
</dbReference>
<name>A0ABX1LT11_9CYAN</name>
<comment type="similarity">
    <text evidence="2">Belongs to the TlyA family.</text>
</comment>
<keyword evidence="5" id="KW-0808">Transferase</keyword>
<dbReference type="GO" id="GO:0008168">
    <property type="term" value="F:methyltransferase activity"/>
    <property type="evidence" value="ECO:0007669"/>
    <property type="project" value="UniProtKB-KW"/>
</dbReference>
<feature type="domain" description="RNA-binding S4" evidence="4">
    <location>
        <begin position="3"/>
        <end position="64"/>
    </location>
</feature>
<evidence type="ECO:0000256" key="2">
    <source>
        <dbReference type="ARBA" id="ARBA00029460"/>
    </source>
</evidence>
<gene>
    <name evidence="5" type="ORF">HC246_15045</name>
</gene>
<dbReference type="SUPFAM" id="SSF53335">
    <property type="entry name" value="S-adenosyl-L-methionine-dependent methyltransferases"/>
    <property type="match status" value="1"/>
</dbReference>